<dbReference type="InterPro" id="IPR025164">
    <property type="entry name" value="Toastrack_DUF4097"/>
</dbReference>
<protein>
    <recommendedName>
        <fullName evidence="1">DUF4097 domain-containing protein</fullName>
    </recommendedName>
</protein>
<proteinExistence type="predicted"/>
<feature type="domain" description="DUF4097" evidence="1">
    <location>
        <begin position="21"/>
        <end position="209"/>
    </location>
</feature>
<evidence type="ECO:0000313" key="3">
    <source>
        <dbReference type="Proteomes" id="UP001519295"/>
    </source>
</evidence>
<evidence type="ECO:0000313" key="2">
    <source>
        <dbReference type="EMBL" id="MBP2371075.1"/>
    </source>
</evidence>
<gene>
    <name evidence="2" type="ORF">JOF36_006771</name>
</gene>
<name>A0ABS4W4D7_9PSEU</name>
<sequence length="279" mass="29248">MPTFDTPEPITATVDLPIGEIRVVASARSDTTVDVRSAASDRAQAEAVRVELVGRELRVTGPPLGLRQLLPKTPGRTLEIEIALPAGSALSAQTGYGGVQAEGRLDSCDIRTRYGDVRIEDATSAEIATSFGQVRVTGDIDGDADLAADHGGVRVRRVGGTAVLRSKHGGIRADRLAGEARLTGTHGDIEVDVADADVRVRTAHGGVRLGRVARGEIFLTSTHGRLEIGIAPTSAAWLDLDTGGRVSNDLTAQDDPAGFAETVSVHARSREGAIVIRRA</sequence>
<comment type="caution">
    <text evidence="2">The sequence shown here is derived from an EMBL/GenBank/DDBJ whole genome shotgun (WGS) entry which is preliminary data.</text>
</comment>
<dbReference type="EMBL" id="JAGINU010000001">
    <property type="protein sequence ID" value="MBP2371075.1"/>
    <property type="molecule type" value="Genomic_DNA"/>
</dbReference>
<accession>A0ABS4W4D7</accession>
<dbReference type="Pfam" id="PF13349">
    <property type="entry name" value="DUF4097"/>
    <property type="match status" value="1"/>
</dbReference>
<evidence type="ECO:0000259" key="1">
    <source>
        <dbReference type="Pfam" id="PF13349"/>
    </source>
</evidence>
<dbReference type="Proteomes" id="UP001519295">
    <property type="component" value="Unassembled WGS sequence"/>
</dbReference>
<keyword evidence="3" id="KW-1185">Reference proteome</keyword>
<organism evidence="2 3">
    <name type="scientific">Pseudonocardia parietis</name>
    <dbReference type="NCBI Taxonomy" id="570936"/>
    <lineage>
        <taxon>Bacteria</taxon>
        <taxon>Bacillati</taxon>
        <taxon>Actinomycetota</taxon>
        <taxon>Actinomycetes</taxon>
        <taxon>Pseudonocardiales</taxon>
        <taxon>Pseudonocardiaceae</taxon>
        <taxon>Pseudonocardia</taxon>
    </lineage>
</organism>
<reference evidence="2 3" key="1">
    <citation type="submission" date="2021-03" db="EMBL/GenBank/DDBJ databases">
        <title>Sequencing the genomes of 1000 actinobacteria strains.</title>
        <authorList>
            <person name="Klenk H.-P."/>
        </authorList>
    </citation>
    <scope>NUCLEOTIDE SEQUENCE [LARGE SCALE GENOMIC DNA]</scope>
    <source>
        <strain evidence="2 3">DSM 45256</strain>
    </source>
</reference>
<dbReference type="RefSeq" id="WP_210034739.1">
    <property type="nucleotide sequence ID" value="NZ_JAGINU010000001.1"/>
</dbReference>